<accession>A0A286RBU1</accession>
<dbReference type="PANTHER" id="PTHR13318">
    <property type="entry name" value="PARTNER OF PAIRED, ISOFORM B-RELATED"/>
    <property type="match status" value="1"/>
</dbReference>
<dbReference type="RefSeq" id="WP_095414030.1">
    <property type="nucleotide sequence ID" value="NZ_CP018477.1"/>
</dbReference>
<name>A0A286RBU1_9BACT</name>
<organism evidence="2 3">
    <name type="scientific">Thermogutta terrifontis</name>
    <dbReference type="NCBI Taxonomy" id="1331910"/>
    <lineage>
        <taxon>Bacteria</taxon>
        <taxon>Pseudomonadati</taxon>
        <taxon>Planctomycetota</taxon>
        <taxon>Planctomycetia</taxon>
        <taxon>Pirellulales</taxon>
        <taxon>Thermoguttaceae</taxon>
        <taxon>Thermogutta</taxon>
    </lineage>
</organism>
<dbReference type="InterPro" id="IPR032675">
    <property type="entry name" value="LRR_dom_sf"/>
</dbReference>
<proteinExistence type="predicted"/>
<dbReference type="InterPro" id="IPR001611">
    <property type="entry name" value="Leu-rich_rpt"/>
</dbReference>
<evidence type="ECO:0000256" key="1">
    <source>
        <dbReference type="SAM" id="MobiDB-lite"/>
    </source>
</evidence>
<dbReference type="SMART" id="SM00367">
    <property type="entry name" value="LRR_CC"/>
    <property type="match status" value="7"/>
</dbReference>
<dbReference type="AlphaFoldDB" id="A0A286RBU1"/>
<keyword evidence="3" id="KW-1185">Reference proteome</keyword>
<dbReference type="Pfam" id="PF13516">
    <property type="entry name" value="LRR_6"/>
    <property type="match status" value="2"/>
</dbReference>
<feature type="region of interest" description="Disordered" evidence="1">
    <location>
        <begin position="25"/>
        <end position="79"/>
    </location>
</feature>
<dbReference type="KEGG" id="ttf:THTE_0824"/>
<evidence type="ECO:0000313" key="3">
    <source>
        <dbReference type="Proteomes" id="UP000215086"/>
    </source>
</evidence>
<protein>
    <recommendedName>
        <fullName evidence="4">Leucine Rich repeats (2 copies)</fullName>
    </recommendedName>
</protein>
<dbReference type="OrthoDB" id="292187at2"/>
<feature type="compositionally biased region" description="Polar residues" evidence="1">
    <location>
        <begin position="34"/>
        <end position="50"/>
    </location>
</feature>
<gene>
    <name evidence="2" type="ORF">THTE_0824</name>
</gene>
<dbReference type="EMBL" id="CP018477">
    <property type="protein sequence ID" value="ASV73426.1"/>
    <property type="molecule type" value="Genomic_DNA"/>
</dbReference>
<sequence length="494" mass="53344">MRLTSPWMIVLAVLACVLVQGCRRGPADQDRTATGKTAPVKQQGSSQNAEAKQAAPAGVSSPNQGEGITRPPSGPSELDWVRALTGSDEAAKQSVPAEFAKIINGLLAAQAGLEFDQQGRLIGVDLAGERRSGSDAEIALVVQLPHLRRFRVAGFGVTPAGVQQLAQKTTLEELGLENTQIDDQSLAALKNLPRLWSLNLRRSVKLTDGAIGILADFPALTHLYLLETQFSSDALERLSQLPRLRLLDLRNCAGVNAQVLTRLAELPQLADLRLRGYHIDDTCLSAVGRFPRLISFTLEESPATPNGFQALARLPLESLTLFRCTSLTDDALAAVVAGWTKLRTLSLRDLPLRGTFLSQLRTHPSLRVLNLPQTMVDDSALTSLRELPSLEELSLAQTLITDAGLEHIAAISTLRKLNVSQTQVTDVGVQYLSNLSHLESLDLSGNLGITDAAVPFLEKLPQLREVFLDGTSVTVEGLKRLGEKARVKQAVGLE</sequence>
<dbReference type="Proteomes" id="UP000215086">
    <property type="component" value="Chromosome"/>
</dbReference>
<dbReference type="SUPFAM" id="SSF52047">
    <property type="entry name" value="RNI-like"/>
    <property type="match status" value="1"/>
</dbReference>
<dbReference type="Gene3D" id="3.80.10.10">
    <property type="entry name" value="Ribonuclease Inhibitor"/>
    <property type="match status" value="2"/>
</dbReference>
<evidence type="ECO:0008006" key="4">
    <source>
        <dbReference type="Google" id="ProtNLM"/>
    </source>
</evidence>
<reference evidence="2 3" key="1">
    <citation type="journal article" name="Front. Microbiol.">
        <title>Sugar Metabolism of the First Thermophilic Planctomycete Thermogutta terrifontis: Comparative Genomic and Transcriptomic Approaches.</title>
        <authorList>
            <person name="Elcheninov A.G."/>
            <person name="Menzel P."/>
            <person name="Gudbergsdottir S.R."/>
            <person name="Slesarev A.I."/>
            <person name="Kadnikov V.V."/>
            <person name="Krogh A."/>
            <person name="Bonch-Osmolovskaya E.A."/>
            <person name="Peng X."/>
            <person name="Kublanov I.V."/>
        </authorList>
    </citation>
    <scope>NUCLEOTIDE SEQUENCE [LARGE SCALE GENOMIC DNA]</scope>
    <source>
        <strain evidence="2 3">R1</strain>
    </source>
</reference>
<dbReference type="PANTHER" id="PTHR13318:SF105">
    <property type="entry name" value="F-BOX_LRR-REPEAT PROTEIN 3"/>
    <property type="match status" value="1"/>
</dbReference>
<dbReference type="InterPro" id="IPR006553">
    <property type="entry name" value="Leu-rich_rpt_Cys-con_subtyp"/>
</dbReference>
<dbReference type="GO" id="GO:0031146">
    <property type="term" value="P:SCF-dependent proteasomal ubiquitin-dependent protein catabolic process"/>
    <property type="evidence" value="ECO:0007669"/>
    <property type="project" value="TreeGrafter"/>
</dbReference>
<dbReference type="GO" id="GO:0019005">
    <property type="term" value="C:SCF ubiquitin ligase complex"/>
    <property type="evidence" value="ECO:0007669"/>
    <property type="project" value="TreeGrafter"/>
</dbReference>
<dbReference type="PROSITE" id="PS51257">
    <property type="entry name" value="PROKAR_LIPOPROTEIN"/>
    <property type="match status" value="1"/>
</dbReference>
<evidence type="ECO:0000313" key="2">
    <source>
        <dbReference type="EMBL" id="ASV73426.1"/>
    </source>
</evidence>